<dbReference type="Pfam" id="PF00899">
    <property type="entry name" value="ThiF"/>
    <property type="match status" value="1"/>
</dbReference>
<dbReference type="HOGENOM" id="CLU_013325_4_1_9"/>
<dbReference type="InterPro" id="IPR000594">
    <property type="entry name" value="ThiF_NAD_FAD-bd"/>
</dbReference>
<dbReference type="OrthoDB" id="9804150at2"/>
<dbReference type="GO" id="GO:0008641">
    <property type="term" value="F:ubiquitin-like modifier activating enzyme activity"/>
    <property type="evidence" value="ECO:0007669"/>
    <property type="project" value="InterPro"/>
</dbReference>
<dbReference type="STRING" id="351627.Csac_2011"/>
<evidence type="ECO:0000259" key="1">
    <source>
        <dbReference type="Pfam" id="PF00899"/>
    </source>
</evidence>
<sequence>MVEFLNKKKKSAQRPINLNGSFIFILILTFEFERRVKVDTADIFQRTMMLIGEDGLKKLSNVNIAVCGLGGVGSFAFEALVRCGIQNFVILDKDRVSVSNLNRQLIATVSNIGKSKVDIAYERALDINPFVNVVKVQKEINPENVEELLGNTKIDYIVDAIDDVSAKIALIKFAISRGIKIISSMGMGNRLNPSLLRISDIYSTKNCPLAKKIRSILRKEGIKKLKVVYSEEKPLKPDYKFLKEKTQKAHVPGSISFVPPVAGFLMAYEVVKDLLGW</sequence>
<dbReference type="KEGG" id="csc:Csac_2011"/>
<keyword evidence="3" id="KW-1185">Reference proteome</keyword>
<dbReference type="GO" id="GO:0061503">
    <property type="term" value="F:tRNA threonylcarbamoyladenosine dehydratase"/>
    <property type="evidence" value="ECO:0007669"/>
    <property type="project" value="TreeGrafter"/>
</dbReference>
<organism evidence="2 3">
    <name type="scientific">Caldicellulosiruptor saccharolyticus (strain ATCC 43494 / DSM 8903 / Tp8T 6331)</name>
    <dbReference type="NCBI Taxonomy" id="351627"/>
    <lineage>
        <taxon>Bacteria</taxon>
        <taxon>Bacillati</taxon>
        <taxon>Bacillota</taxon>
        <taxon>Bacillota incertae sedis</taxon>
        <taxon>Caldicellulosiruptorales</taxon>
        <taxon>Caldicellulosiruptoraceae</taxon>
        <taxon>Caldicellulosiruptor</taxon>
    </lineage>
</organism>
<dbReference type="Proteomes" id="UP000000256">
    <property type="component" value="Chromosome"/>
</dbReference>
<dbReference type="PANTHER" id="PTHR43267">
    <property type="entry name" value="TRNA THREONYLCARBAMOYLADENOSINE DEHYDRATASE"/>
    <property type="match status" value="1"/>
</dbReference>
<dbReference type="SUPFAM" id="SSF69572">
    <property type="entry name" value="Activating enzymes of the ubiquitin-like proteins"/>
    <property type="match status" value="1"/>
</dbReference>
<dbReference type="CDD" id="cd00755">
    <property type="entry name" value="YgdL_like"/>
    <property type="match status" value="1"/>
</dbReference>
<feature type="domain" description="THIF-type NAD/FAD binding fold" evidence="1">
    <location>
        <begin position="45"/>
        <end position="276"/>
    </location>
</feature>
<evidence type="ECO:0000313" key="2">
    <source>
        <dbReference type="EMBL" id="ABP67596.1"/>
    </source>
</evidence>
<dbReference type="EMBL" id="CP000679">
    <property type="protein sequence ID" value="ABP67596.1"/>
    <property type="molecule type" value="Genomic_DNA"/>
</dbReference>
<dbReference type="AlphaFoldDB" id="A4XL11"/>
<proteinExistence type="predicted"/>
<evidence type="ECO:0000313" key="3">
    <source>
        <dbReference type="Proteomes" id="UP000000256"/>
    </source>
</evidence>
<dbReference type="GO" id="GO:0061504">
    <property type="term" value="P:cyclic threonylcarbamoyladenosine biosynthetic process"/>
    <property type="evidence" value="ECO:0007669"/>
    <property type="project" value="TreeGrafter"/>
</dbReference>
<dbReference type="InterPro" id="IPR045886">
    <property type="entry name" value="ThiF/MoeB/HesA"/>
</dbReference>
<dbReference type="eggNOG" id="COG1179">
    <property type="taxonomic scope" value="Bacteria"/>
</dbReference>
<reference evidence="2 3" key="1">
    <citation type="journal article" date="2008" name="Appl. Environ. Microbiol.">
        <title>Hydrogenomics of the extremely thermophilic bacterium Caldicellulosiruptor saccharolyticus.</title>
        <authorList>
            <person name="van de Werken H.J."/>
            <person name="Verhaart M.R."/>
            <person name="VanFossen A.L."/>
            <person name="Willquist K."/>
            <person name="Lewis D.L."/>
            <person name="Nichols J.D."/>
            <person name="Goorissen H.P."/>
            <person name="Mongodin E.F."/>
            <person name="Nelson K.E."/>
            <person name="van Niel E.W."/>
            <person name="Stams A.J."/>
            <person name="Ward D.E."/>
            <person name="de Vos W.M."/>
            <person name="van der Oost J."/>
            <person name="Kelly R.M."/>
            <person name="Kengen S.W."/>
        </authorList>
    </citation>
    <scope>NUCLEOTIDE SEQUENCE [LARGE SCALE GENOMIC DNA]</scope>
    <source>
        <strain evidence="3">ATCC 43494 / DSM 8903 / Tp8T 6331</strain>
    </source>
</reference>
<name>A4XL11_CALS8</name>
<dbReference type="InterPro" id="IPR035985">
    <property type="entry name" value="Ubiquitin-activating_enz"/>
</dbReference>
<gene>
    <name evidence="2" type="ordered locus">Csac_2011</name>
</gene>
<dbReference type="Gene3D" id="3.40.50.720">
    <property type="entry name" value="NAD(P)-binding Rossmann-like Domain"/>
    <property type="match status" value="1"/>
</dbReference>
<protein>
    <submittedName>
        <fullName evidence="2">UBA/THIF-type NAD/FAD binding protein</fullName>
    </submittedName>
</protein>
<dbReference type="PANTHER" id="PTHR43267:SF1">
    <property type="entry name" value="TRNA THREONYLCARBAMOYLADENOSINE DEHYDRATASE"/>
    <property type="match status" value="1"/>
</dbReference>
<accession>A4XL11</accession>